<dbReference type="Pfam" id="PF12697">
    <property type="entry name" value="Abhydrolase_6"/>
    <property type="match status" value="1"/>
</dbReference>
<name>A0A3S4VM82_MYCAU</name>
<dbReference type="RefSeq" id="WP_048631316.1">
    <property type="nucleotide sequence ID" value="NZ_CVQQ01000003.1"/>
</dbReference>
<dbReference type="Gene3D" id="3.40.50.1820">
    <property type="entry name" value="alpha/beta hydrolase"/>
    <property type="match status" value="1"/>
</dbReference>
<dbReference type="KEGG" id="mauu:NCTC10437_02488"/>
<feature type="domain" description="AB hydrolase-1" evidence="1">
    <location>
        <begin position="6"/>
        <end position="228"/>
    </location>
</feature>
<reference evidence="2 3" key="1">
    <citation type="submission" date="2018-12" db="EMBL/GenBank/DDBJ databases">
        <authorList>
            <consortium name="Pathogen Informatics"/>
        </authorList>
    </citation>
    <scope>NUCLEOTIDE SEQUENCE [LARGE SCALE GENOMIC DNA]</scope>
    <source>
        <strain evidence="2 3">NCTC10437</strain>
    </source>
</reference>
<dbReference type="InterPro" id="IPR029058">
    <property type="entry name" value="AB_hydrolase_fold"/>
</dbReference>
<dbReference type="PANTHER" id="PTHR43194:SF2">
    <property type="entry name" value="PEROXISOMAL MEMBRANE PROTEIN LPX1"/>
    <property type="match status" value="1"/>
</dbReference>
<keyword evidence="3" id="KW-1185">Reference proteome</keyword>
<accession>A0A3S4VM82</accession>
<evidence type="ECO:0000313" key="3">
    <source>
        <dbReference type="Proteomes" id="UP000279306"/>
    </source>
</evidence>
<evidence type="ECO:0000313" key="2">
    <source>
        <dbReference type="EMBL" id="VEG54460.1"/>
    </source>
</evidence>
<dbReference type="EMBL" id="LR134356">
    <property type="protein sequence ID" value="VEG54460.1"/>
    <property type="molecule type" value="Genomic_DNA"/>
</dbReference>
<dbReference type="Proteomes" id="UP000279306">
    <property type="component" value="Chromosome"/>
</dbReference>
<dbReference type="OrthoDB" id="3810256at2"/>
<dbReference type="STRING" id="1791.GCA_001049355_01362"/>
<dbReference type="AlphaFoldDB" id="A0A3S4VM82"/>
<dbReference type="InterPro" id="IPR050228">
    <property type="entry name" value="Carboxylesterase_BioH"/>
</dbReference>
<evidence type="ECO:0000259" key="1">
    <source>
        <dbReference type="Pfam" id="PF12697"/>
    </source>
</evidence>
<dbReference type="InterPro" id="IPR000073">
    <property type="entry name" value="AB_hydrolase_1"/>
</dbReference>
<dbReference type="PANTHER" id="PTHR43194">
    <property type="entry name" value="HYDROLASE ALPHA/BETA FOLD FAMILY"/>
    <property type="match status" value="1"/>
</dbReference>
<organism evidence="2 3">
    <name type="scientific">Mycolicibacterium aurum</name>
    <name type="common">Mycobacterium aurum</name>
    <dbReference type="NCBI Taxonomy" id="1791"/>
    <lineage>
        <taxon>Bacteria</taxon>
        <taxon>Bacillati</taxon>
        <taxon>Actinomycetota</taxon>
        <taxon>Actinomycetes</taxon>
        <taxon>Mycobacteriales</taxon>
        <taxon>Mycobacteriaceae</taxon>
        <taxon>Mycolicibacterium</taxon>
    </lineage>
</organism>
<proteinExistence type="predicted"/>
<sequence length="247" mass="26669">MRNPPILLLHGIFGRPALMEPWTRFFTDAGFACHVPALPGRDPTDDAVLTRTGVAEMVDVALERYDAIGGPAIVVGHSMGGLLAQMVAAARDPLAAVLLAPIPPGVLWPQASVLPHIVGLLPTVLAGRPFLPSPDTMRKVPLNTLPGEEQDRLIRHLVRDSGRAFRELLVGAPVTRVPAAKVTCPVLCVSAGSDRNVAPWMSRRIATRYRARHQVHPGLPHWIIAESAVPQVAVPVLDWMRATLTLD</sequence>
<dbReference type="SUPFAM" id="SSF53474">
    <property type="entry name" value="alpha/beta-Hydrolases"/>
    <property type="match status" value="1"/>
</dbReference>
<protein>
    <submittedName>
        <fullName evidence="2">Lysophospholipase</fullName>
    </submittedName>
</protein>
<dbReference type="GO" id="GO:0003824">
    <property type="term" value="F:catalytic activity"/>
    <property type="evidence" value="ECO:0007669"/>
    <property type="project" value="UniProtKB-ARBA"/>
</dbReference>
<gene>
    <name evidence="2" type="ORF">NCTC10437_02488</name>
</gene>